<evidence type="ECO:0000313" key="3">
    <source>
        <dbReference type="Proteomes" id="UP001196413"/>
    </source>
</evidence>
<evidence type="ECO:0000256" key="1">
    <source>
        <dbReference type="SAM" id="MobiDB-lite"/>
    </source>
</evidence>
<sequence length="92" mass="10524">MLAVDSIRQKKKKALAKRIEQEEKRRNRKRAARRKKVKKAVEDYLKSQMDTCIATTTPTHDATVNQSQGVDKSTSVTLEIKPDVNEGVKRDE</sequence>
<dbReference type="Proteomes" id="UP001196413">
    <property type="component" value="Unassembled WGS sequence"/>
</dbReference>
<dbReference type="AlphaFoldDB" id="A0AAD5MTX9"/>
<feature type="compositionally biased region" description="Basic residues" evidence="1">
    <location>
        <begin position="26"/>
        <end position="38"/>
    </location>
</feature>
<protein>
    <submittedName>
        <fullName evidence="2">Uncharacterized protein</fullName>
    </submittedName>
</protein>
<gene>
    <name evidence="2" type="ORF">KIN20_012860</name>
</gene>
<name>A0AAD5MTX9_PARTN</name>
<evidence type="ECO:0000313" key="2">
    <source>
        <dbReference type="EMBL" id="KAJ1355461.1"/>
    </source>
</evidence>
<keyword evidence="3" id="KW-1185">Reference proteome</keyword>
<comment type="caution">
    <text evidence="2">The sequence shown here is derived from an EMBL/GenBank/DDBJ whole genome shotgun (WGS) entry which is preliminary data.</text>
</comment>
<proteinExistence type="predicted"/>
<organism evidence="2 3">
    <name type="scientific">Parelaphostrongylus tenuis</name>
    <name type="common">Meningeal worm</name>
    <dbReference type="NCBI Taxonomy" id="148309"/>
    <lineage>
        <taxon>Eukaryota</taxon>
        <taxon>Metazoa</taxon>
        <taxon>Ecdysozoa</taxon>
        <taxon>Nematoda</taxon>
        <taxon>Chromadorea</taxon>
        <taxon>Rhabditida</taxon>
        <taxon>Rhabditina</taxon>
        <taxon>Rhabditomorpha</taxon>
        <taxon>Strongyloidea</taxon>
        <taxon>Metastrongylidae</taxon>
        <taxon>Parelaphostrongylus</taxon>
    </lineage>
</organism>
<dbReference type="EMBL" id="JAHQIW010002481">
    <property type="protein sequence ID" value="KAJ1355461.1"/>
    <property type="molecule type" value="Genomic_DNA"/>
</dbReference>
<feature type="region of interest" description="Disordered" evidence="1">
    <location>
        <begin position="1"/>
        <end position="39"/>
    </location>
</feature>
<reference evidence="2" key="1">
    <citation type="submission" date="2021-06" db="EMBL/GenBank/DDBJ databases">
        <title>Parelaphostrongylus tenuis whole genome reference sequence.</title>
        <authorList>
            <person name="Garwood T.J."/>
            <person name="Larsen P.A."/>
            <person name="Fountain-Jones N.M."/>
            <person name="Garbe J.R."/>
            <person name="Macchietto M.G."/>
            <person name="Kania S.A."/>
            <person name="Gerhold R.W."/>
            <person name="Richards J.E."/>
            <person name="Wolf T.M."/>
        </authorList>
    </citation>
    <scope>NUCLEOTIDE SEQUENCE</scope>
    <source>
        <strain evidence="2">MNPRO001-30</strain>
        <tissue evidence="2">Meninges</tissue>
    </source>
</reference>
<accession>A0AAD5MTX9</accession>